<evidence type="ECO:0000259" key="6">
    <source>
        <dbReference type="PROSITE" id="PS51123"/>
    </source>
</evidence>
<feature type="compositionally biased region" description="Polar residues" evidence="5">
    <location>
        <begin position="59"/>
        <end position="77"/>
    </location>
</feature>
<comment type="subcellular location">
    <subcellularLocation>
        <location evidence="1">Cell outer membrane</location>
    </subcellularLocation>
</comment>
<evidence type="ECO:0000313" key="8">
    <source>
        <dbReference type="Proteomes" id="UP001050975"/>
    </source>
</evidence>
<evidence type="ECO:0000256" key="4">
    <source>
        <dbReference type="PROSITE-ProRule" id="PRU00473"/>
    </source>
</evidence>
<dbReference type="InterPro" id="IPR050330">
    <property type="entry name" value="Bact_OuterMem_StrucFunc"/>
</dbReference>
<dbReference type="PRINTS" id="PR01021">
    <property type="entry name" value="OMPADOMAIN"/>
</dbReference>
<dbReference type="InterPro" id="IPR036737">
    <property type="entry name" value="OmpA-like_sf"/>
</dbReference>
<dbReference type="InterPro" id="IPR006664">
    <property type="entry name" value="OMP_bac"/>
</dbReference>
<dbReference type="CDD" id="cd07185">
    <property type="entry name" value="OmpA_C-like"/>
    <property type="match status" value="1"/>
</dbReference>
<evidence type="ECO:0000256" key="3">
    <source>
        <dbReference type="ARBA" id="ARBA00023237"/>
    </source>
</evidence>
<evidence type="ECO:0000256" key="1">
    <source>
        <dbReference type="ARBA" id="ARBA00004442"/>
    </source>
</evidence>
<comment type="caution">
    <text evidence="7">The sequence shown here is derived from an EMBL/GenBank/DDBJ whole genome shotgun (WGS) entry which is preliminary data.</text>
</comment>
<dbReference type="GO" id="GO:0009279">
    <property type="term" value="C:cell outer membrane"/>
    <property type="evidence" value="ECO:0007669"/>
    <property type="project" value="UniProtKB-SubCell"/>
</dbReference>
<keyword evidence="3" id="KW-0998">Cell outer membrane</keyword>
<accession>A0AAV3X3W3</accession>
<feature type="region of interest" description="Disordered" evidence="5">
    <location>
        <begin position="54"/>
        <end position="83"/>
    </location>
</feature>
<keyword evidence="8" id="KW-1185">Reference proteome</keyword>
<dbReference type="RefSeq" id="WP_226579079.1">
    <property type="nucleotide sequence ID" value="NZ_BLAY01000029.1"/>
</dbReference>
<evidence type="ECO:0000256" key="5">
    <source>
        <dbReference type="SAM" id="MobiDB-lite"/>
    </source>
</evidence>
<dbReference type="PANTHER" id="PTHR30329">
    <property type="entry name" value="STATOR ELEMENT OF FLAGELLAR MOTOR COMPLEX"/>
    <property type="match status" value="1"/>
</dbReference>
<dbReference type="InterPro" id="IPR006665">
    <property type="entry name" value="OmpA-like"/>
</dbReference>
<dbReference type="Gene3D" id="3.30.1330.60">
    <property type="entry name" value="OmpA-like domain"/>
    <property type="match status" value="1"/>
</dbReference>
<dbReference type="Pfam" id="PF00691">
    <property type="entry name" value="OmpA"/>
    <property type="match status" value="1"/>
</dbReference>
<feature type="domain" description="OmpA-like" evidence="6">
    <location>
        <begin position="140"/>
        <end position="254"/>
    </location>
</feature>
<dbReference type="Proteomes" id="UP001050975">
    <property type="component" value="Unassembled WGS sequence"/>
</dbReference>
<proteinExistence type="predicted"/>
<reference evidence="7" key="1">
    <citation type="submission" date="2019-10" db="EMBL/GenBank/DDBJ databases">
        <title>Draft genome sequece of Microseira wollei NIES-4236.</title>
        <authorList>
            <person name="Yamaguchi H."/>
            <person name="Suzuki S."/>
            <person name="Kawachi M."/>
        </authorList>
    </citation>
    <scope>NUCLEOTIDE SEQUENCE</scope>
    <source>
        <strain evidence="7">NIES-4236</strain>
    </source>
</reference>
<protein>
    <submittedName>
        <fullName evidence="7">OmpA/MotB domain protein</fullName>
    </submittedName>
</protein>
<dbReference type="PROSITE" id="PS51123">
    <property type="entry name" value="OMPA_2"/>
    <property type="match status" value="1"/>
</dbReference>
<dbReference type="SUPFAM" id="SSF103088">
    <property type="entry name" value="OmpA-like"/>
    <property type="match status" value="1"/>
</dbReference>
<organism evidence="7 8">
    <name type="scientific">Microseira wollei NIES-4236</name>
    <dbReference type="NCBI Taxonomy" id="2530354"/>
    <lineage>
        <taxon>Bacteria</taxon>
        <taxon>Bacillati</taxon>
        <taxon>Cyanobacteriota</taxon>
        <taxon>Cyanophyceae</taxon>
        <taxon>Oscillatoriophycideae</taxon>
        <taxon>Aerosakkonematales</taxon>
        <taxon>Aerosakkonemataceae</taxon>
        <taxon>Microseira</taxon>
    </lineage>
</organism>
<dbReference type="EMBL" id="BLAY01000029">
    <property type="protein sequence ID" value="GET37502.1"/>
    <property type="molecule type" value="Genomic_DNA"/>
</dbReference>
<gene>
    <name evidence="7" type="ORF">MiSe_22550</name>
</gene>
<keyword evidence="2 4" id="KW-0472">Membrane</keyword>
<evidence type="ECO:0000313" key="7">
    <source>
        <dbReference type="EMBL" id="GET37502.1"/>
    </source>
</evidence>
<dbReference type="PANTHER" id="PTHR30329:SF21">
    <property type="entry name" value="LIPOPROTEIN YIAD-RELATED"/>
    <property type="match status" value="1"/>
</dbReference>
<sequence length="254" mass="27542">MLRFLLVFIFRLLLVAVGGGLAALAGVAIAIRSPNPTPEKPLIAHLLPSLDPPVAGSNPAASPTLATETATPVESTSQLGEAEQEELEAELKQLQAQLKKLPNRRANRQKIAQLNQQIAEIEQQLNPEPSPVASTPFFSPEQKTATLPSDALFADTSGDLRPEAGPILDKIASELKNYPKTTVRIWAHTDGAGQARNNRILSFRQAQAIAQYLSSALGDGYHWLVVGYGETRPLVPNDTPVNLQRNRRIEIAIE</sequence>
<name>A0AAV3X3W3_9CYAN</name>
<dbReference type="AlphaFoldDB" id="A0AAV3X3W3"/>
<evidence type="ECO:0000256" key="2">
    <source>
        <dbReference type="ARBA" id="ARBA00023136"/>
    </source>
</evidence>